<organism evidence="2 3">
    <name type="scientific">Xylella fastidiosa subsp. multiplex</name>
    <dbReference type="NCBI Taxonomy" id="644357"/>
    <lineage>
        <taxon>Bacteria</taxon>
        <taxon>Pseudomonadati</taxon>
        <taxon>Pseudomonadota</taxon>
        <taxon>Gammaproteobacteria</taxon>
        <taxon>Lysobacterales</taxon>
        <taxon>Lysobacteraceae</taxon>
        <taxon>Xylella</taxon>
    </lineage>
</organism>
<sequence length="131" mass="15041">MKNTYVIALIAVTTATLLSGCATQRYRYKPLQLQQLQPLTSDETHHYDCSQIEKELKKTDAFEAQINFEQQSEKQAKLSGMSVSNLLKKFRKGNTPEQRKQATETIKQRRTQLMIAYTTKGCDNQQQAKQP</sequence>
<reference evidence="2" key="2">
    <citation type="journal article" date="2020" name="Appl. Environ. Microbiol.">
        <title>Multiple intercontinental introductions associated with the emergence of a plant pathogen in Europe.</title>
        <authorList>
            <person name="Landa B.B."/>
            <person name="Castillo A.I."/>
            <person name="Giampetruzzi A."/>
            <person name="Kahn A."/>
            <person name="Roman-Ecija M."/>
            <person name="Velasco-Amo M.P."/>
            <person name="Navas-Cortes J.A."/>
            <person name="Marco-Noales E."/>
            <person name="Barbe S."/>
            <person name="Moralejo E."/>
            <person name="Coletta-Filho H.D."/>
            <person name="Saldarelli P."/>
            <person name="Saponari M."/>
            <person name="Almeida R.P.P."/>
        </authorList>
    </citation>
    <scope>NUCLEOTIDE SEQUENCE</scope>
    <source>
        <strain evidence="2">XYL1981</strain>
    </source>
</reference>
<dbReference type="Proteomes" id="UP001220702">
    <property type="component" value="Unassembled WGS sequence"/>
</dbReference>
<protein>
    <recommendedName>
        <fullName evidence="4">Lipoprotein</fullName>
    </recommendedName>
</protein>
<evidence type="ECO:0000313" key="2">
    <source>
        <dbReference type="EMBL" id="MRU23483.1"/>
    </source>
</evidence>
<evidence type="ECO:0000313" key="3">
    <source>
        <dbReference type="Proteomes" id="UP000474061"/>
    </source>
</evidence>
<dbReference type="PROSITE" id="PS51257">
    <property type="entry name" value="PROKAR_LIPOPROTEIN"/>
    <property type="match status" value="1"/>
</dbReference>
<evidence type="ECO:0000313" key="1">
    <source>
        <dbReference type="EMBL" id="MDC6407468.1"/>
    </source>
</evidence>
<accession>A0A9Q4MHI3</accession>
<evidence type="ECO:0008006" key="4">
    <source>
        <dbReference type="Google" id="ProtNLM"/>
    </source>
</evidence>
<gene>
    <name evidence="2" type="ORF">FG476_05190</name>
    <name evidence="1" type="ORF">LOK82_01730</name>
</gene>
<proteinExistence type="predicted"/>
<dbReference type="AlphaFoldDB" id="A0A9Q4MHI3"/>
<reference evidence="1" key="4">
    <citation type="journal article" date="2023" name="Commun. Biol.">
        <title>Suspicions of two bridgehead invasions of Xylella fastidiosa subsp. multiplex in France.</title>
        <authorList>
            <person name="Dupas E."/>
            <person name="Durand K."/>
            <person name="Rieux A."/>
            <person name="Briand M."/>
            <person name="Pruvost O."/>
            <person name="Cunty A."/>
            <person name="Denance N."/>
            <person name="Donnadieu C."/>
            <person name="Legendre B."/>
            <person name="Lopez-Roques C."/>
            <person name="Cesbron S."/>
            <person name="Ravigne V."/>
            <person name="Jacques M.A."/>
        </authorList>
    </citation>
    <scope>NUCLEOTIDE SEQUENCE</scope>
    <source>
        <strain evidence="1">CFBP8070</strain>
    </source>
</reference>
<name>A0A9Q4MHI3_XYLFS</name>
<dbReference type="EMBL" id="JAJKGN010000001">
    <property type="protein sequence ID" value="MDC6407468.1"/>
    <property type="molecule type" value="Genomic_DNA"/>
</dbReference>
<comment type="caution">
    <text evidence="2">The sequence shown here is derived from an EMBL/GenBank/DDBJ whole genome shotgun (WGS) entry which is preliminary data.</text>
</comment>
<reference evidence="1" key="3">
    <citation type="submission" date="2021-11" db="EMBL/GenBank/DDBJ databases">
        <authorList>
            <person name="Denance N."/>
            <person name="Briand M."/>
            <person name="Dupas E."/>
            <person name="Durand K."/>
            <person name="Legendre B."/>
            <person name="Cunty A."/>
            <person name="Donnadieu C."/>
            <person name="Lopez Roques C."/>
            <person name="Cesbron S."/>
            <person name="Jacques M.A."/>
        </authorList>
    </citation>
    <scope>NUCLEOTIDE SEQUENCE</scope>
    <source>
        <strain evidence="1">CFBP8070</strain>
    </source>
</reference>
<dbReference type="Proteomes" id="UP000474061">
    <property type="component" value="Unassembled WGS sequence"/>
</dbReference>
<dbReference type="RefSeq" id="WP_004086494.1">
    <property type="nucleotide sequence ID" value="NZ_CP052853.1"/>
</dbReference>
<reference evidence="2" key="1">
    <citation type="submission" date="2019-05" db="EMBL/GenBank/DDBJ databases">
        <authorList>
            <person name="Castillo A."/>
            <person name="Giampetruzzi A."/>
            <person name="Landa B."/>
            <person name="Saponari M."/>
            <person name="Almeida R.P.P."/>
            <person name="Moralejo E."/>
            <person name="Marco-Noales E."/>
            <person name="Velasco-Amo M.P."/>
            <person name="Roman-Ecija M."/>
            <person name="Navarro I."/>
            <person name="Monterde A."/>
            <person name="Barbe S."/>
        </authorList>
    </citation>
    <scope>NUCLEOTIDE SEQUENCE</scope>
    <source>
        <strain evidence="2">XYL1981</strain>
    </source>
</reference>
<dbReference type="EMBL" id="VDCJ01000339">
    <property type="protein sequence ID" value="MRU23483.1"/>
    <property type="molecule type" value="Genomic_DNA"/>
</dbReference>